<gene>
    <name evidence="6" type="ORF">FCN18_10135</name>
</gene>
<reference evidence="6 7" key="1">
    <citation type="journal article" date="2015" name="Antonie Van Leeuwenhoek">
        <title>Prauserella endophytica sp. nov., an endophytic actinobacterium isolated from Tamarix taklamakanensis.</title>
        <authorList>
            <person name="Liu J.M."/>
            <person name="Habden X."/>
            <person name="Guo L."/>
            <person name="Tuo L."/>
            <person name="Jiang Z.K."/>
            <person name="Liu S.W."/>
            <person name="Liu X.F."/>
            <person name="Chen L."/>
            <person name="Li R.F."/>
            <person name="Zhang Y.Q."/>
            <person name="Sun C.H."/>
        </authorList>
    </citation>
    <scope>NUCLEOTIDE SEQUENCE [LARGE SCALE GENOMIC DNA]</scope>
    <source>
        <strain evidence="6 7">CGMCC 4.7182</strain>
    </source>
</reference>
<dbReference type="InterPro" id="IPR000537">
    <property type="entry name" value="UbiA_prenyltransferase"/>
</dbReference>
<keyword evidence="4 5" id="KW-0472">Membrane</keyword>
<feature type="transmembrane region" description="Helical" evidence="5">
    <location>
        <begin position="177"/>
        <end position="196"/>
    </location>
</feature>
<dbReference type="PROSITE" id="PS51257">
    <property type="entry name" value="PROKAR_LIPOPROTEIN"/>
    <property type="match status" value="1"/>
</dbReference>
<evidence type="ECO:0008006" key="8">
    <source>
        <dbReference type="Google" id="ProtNLM"/>
    </source>
</evidence>
<dbReference type="InterPro" id="IPR044878">
    <property type="entry name" value="UbiA_sf"/>
</dbReference>
<feature type="transmembrane region" description="Helical" evidence="5">
    <location>
        <begin position="223"/>
        <end position="243"/>
    </location>
</feature>
<keyword evidence="3 5" id="KW-1133">Transmembrane helix</keyword>
<feature type="transmembrane region" description="Helical" evidence="5">
    <location>
        <begin position="249"/>
        <end position="270"/>
    </location>
</feature>
<dbReference type="Proteomes" id="UP000309992">
    <property type="component" value="Unassembled WGS sequence"/>
</dbReference>
<evidence type="ECO:0000256" key="1">
    <source>
        <dbReference type="ARBA" id="ARBA00004141"/>
    </source>
</evidence>
<sequence>MSRLTSPLWRDVVTIHRLEYTLPVAYFCYAALGACFAPAGDGSWPWGPALLAVLANLLLIVGPLALNVAVDSRTDERHQEKRYLAAAASGFGRSRAVRWSLAELGVGLVLSTTVALWTGSWLVAAAATAIIVLQAAYNLEPVRLKRRGFAGPTAFGIASVGLPFLLSYGAVTSSVDITAWLLASGMGVLAVGRTVWWSLPDRMADAATDISAPAVRYGLRRTVALTCVILAAGLALLVAGLWWRYGPVWAVLGSAAHGVFLACVATLAASTSDTMRPSARRMLKRSLPLVTIAELALVVTALANR</sequence>
<evidence type="ECO:0000256" key="5">
    <source>
        <dbReference type="SAM" id="Phobius"/>
    </source>
</evidence>
<keyword evidence="7" id="KW-1185">Reference proteome</keyword>
<comment type="subcellular location">
    <subcellularLocation>
        <location evidence="1">Membrane</location>
        <topology evidence="1">Multi-pass membrane protein</topology>
    </subcellularLocation>
</comment>
<evidence type="ECO:0000256" key="2">
    <source>
        <dbReference type="ARBA" id="ARBA00022692"/>
    </source>
</evidence>
<feature type="transmembrane region" description="Helical" evidence="5">
    <location>
        <begin position="46"/>
        <end position="70"/>
    </location>
</feature>
<keyword evidence="2 5" id="KW-0812">Transmembrane</keyword>
<feature type="transmembrane region" description="Helical" evidence="5">
    <location>
        <begin position="114"/>
        <end position="137"/>
    </location>
</feature>
<dbReference type="Gene3D" id="1.10.357.140">
    <property type="entry name" value="UbiA prenyltransferase"/>
    <property type="match status" value="1"/>
</dbReference>
<evidence type="ECO:0000256" key="3">
    <source>
        <dbReference type="ARBA" id="ARBA00022989"/>
    </source>
</evidence>
<evidence type="ECO:0000313" key="6">
    <source>
        <dbReference type="EMBL" id="TKG71841.1"/>
    </source>
</evidence>
<evidence type="ECO:0000313" key="7">
    <source>
        <dbReference type="Proteomes" id="UP000309992"/>
    </source>
</evidence>
<name>A0ABY2S839_9PSEU</name>
<dbReference type="EMBL" id="SWMS01000004">
    <property type="protein sequence ID" value="TKG71841.1"/>
    <property type="molecule type" value="Genomic_DNA"/>
</dbReference>
<protein>
    <recommendedName>
        <fullName evidence="8">4-hydroxybenzoate polyprenyltransferase</fullName>
    </recommendedName>
</protein>
<feature type="transmembrane region" description="Helical" evidence="5">
    <location>
        <begin position="20"/>
        <end position="40"/>
    </location>
</feature>
<organism evidence="6 7">
    <name type="scientific">Prauserella endophytica</name>
    <dbReference type="NCBI Taxonomy" id="1592324"/>
    <lineage>
        <taxon>Bacteria</taxon>
        <taxon>Bacillati</taxon>
        <taxon>Actinomycetota</taxon>
        <taxon>Actinomycetes</taxon>
        <taxon>Pseudonocardiales</taxon>
        <taxon>Pseudonocardiaceae</taxon>
        <taxon>Prauserella</taxon>
        <taxon>Prauserella coralliicola group</taxon>
    </lineage>
</organism>
<feature type="transmembrane region" description="Helical" evidence="5">
    <location>
        <begin position="149"/>
        <end position="171"/>
    </location>
</feature>
<comment type="caution">
    <text evidence="6">The sequence shown here is derived from an EMBL/GenBank/DDBJ whole genome shotgun (WGS) entry which is preliminary data.</text>
</comment>
<proteinExistence type="predicted"/>
<accession>A0ABY2S839</accession>
<dbReference type="RefSeq" id="WP_137094618.1">
    <property type="nucleotide sequence ID" value="NZ_SWMS01000004.1"/>
</dbReference>
<evidence type="ECO:0000256" key="4">
    <source>
        <dbReference type="ARBA" id="ARBA00023136"/>
    </source>
</evidence>
<dbReference type="Pfam" id="PF01040">
    <property type="entry name" value="UbiA"/>
    <property type="match status" value="1"/>
</dbReference>